<dbReference type="AlphaFoldDB" id="A0A1T4PTX4"/>
<dbReference type="Proteomes" id="UP000190637">
    <property type="component" value="Unassembled WGS sequence"/>
</dbReference>
<dbReference type="STRING" id="1122192.SAMN02745673_01995"/>
<reference evidence="2 3" key="1">
    <citation type="submission" date="2017-02" db="EMBL/GenBank/DDBJ databases">
        <authorList>
            <person name="Peterson S.W."/>
        </authorList>
    </citation>
    <scope>NUCLEOTIDE SEQUENCE [LARGE SCALE GENOMIC DNA]</scope>
    <source>
        <strain evidence="2 3">DSM 45154</strain>
    </source>
</reference>
<accession>A0A1T4PTX4</accession>
<evidence type="ECO:0000256" key="1">
    <source>
        <dbReference type="SAM" id="MobiDB-lite"/>
    </source>
</evidence>
<feature type="region of interest" description="Disordered" evidence="1">
    <location>
        <begin position="294"/>
        <end position="321"/>
    </location>
</feature>
<dbReference type="Gene3D" id="3.30.230.10">
    <property type="match status" value="1"/>
</dbReference>
<protein>
    <recommendedName>
        <fullName evidence="4">Translation elongation factors (GTPases)</fullName>
    </recommendedName>
</protein>
<keyword evidence="3" id="KW-1185">Reference proteome</keyword>
<gene>
    <name evidence="2" type="ORF">SAMN02745673_01995</name>
</gene>
<evidence type="ECO:0008006" key="4">
    <source>
        <dbReference type="Google" id="ProtNLM"/>
    </source>
</evidence>
<dbReference type="EMBL" id="FUWS01000004">
    <property type="protein sequence ID" value="SJZ94889.1"/>
    <property type="molecule type" value="Genomic_DNA"/>
</dbReference>
<evidence type="ECO:0000313" key="2">
    <source>
        <dbReference type="EMBL" id="SJZ94889.1"/>
    </source>
</evidence>
<dbReference type="InterPro" id="IPR014721">
    <property type="entry name" value="Ribsml_uS5_D2-typ_fold_subgr"/>
</dbReference>
<proteinExistence type="predicted"/>
<organism evidence="2 3">
    <name type="scientific">Marinactinospora thermotolerans DSM 45154</name>
    <dbReference type="NCBI Taxonomy" id="1122192"/>
    <lineage>
        <taxon>Bacteria</taxon>
        <taxon>Bacillati</taxon>
        <taxon>Actinomycetota</taxon>
        <taxon>Actinomycetes</taxon>
        <taxon>Streptosporangiales</taxon>
        <taxon>Nocardiopsidaceae</taxon>
        <taxon>Marinactinospora</taxon>
    </lineage>
</organism>
<name>A0A1T4PTX4_9ACTN</name>
<evidence type="ECO:0000313" key="3">
    <source>
        <dbReference type="Proteomes" id="UP000190637"/>
    </source>
</evidence>
<sequence length="321" mass="35462">MGRVGVGHYRRGRPVWHTVPRRPPEGERQMAFENGLAAARPLRGVHVDHERRSPAGWARIEFVIDFDPLPSGEDERLHLRMGADSAGGHPLADRLATALKREMYDIWWNEVLPCPVHAVLRHCAWEEEGADRAFLGTLTDIAARLAVEEAVRALREERPPRPVGRRRVAPPPPLPRAVHGVHVRHVIQTACPAEVALAWADMLPLAAGADSEYQFVVDLPEGRRSRGGPLPAEFAEAFGAGVFEAWERVGAGRPPYAARVVLRDAAWHEYDSHTRSFHRAGAMAGMETLRCIEEGREPRPVGRGARRRLSGGDSGSGTSPR</sequence>